<gene>
    <name evidence="1" type="ORF">VCUG_02181</name>
</gene>
<evidence type="ECO:0000313" key="1">
    <source>
        <dbReference type="EMBL" id="ELA46336.1"/>
    </source>
</evidence>
<dbReference type="VEuPathDB" id="MicrosporidiaDB:VCUG_02181"/>
<sequence>MGVRQIGHLHRRNVCRDIDVIKSLLLGLERADCLQLTSDYPAVSYRGIRLYHSARPFSPPPSTSLGCVPTLRHRESPLSCDTSWAYIYKCPGQPPSAMANVPVLRAILRMNAY</sequence>
<evidence type="ECO:0000313" key="2">
    <source>
        <dbReference type="Proteomes" id="UP000011081"/>
    </source>
</evidence>
<proteinExistence type="predicted"/>
<dbReference type="EMBL" id="GL877450">
    <property type="protein sequence ID" value="ELA46336.1"/>
    <property type="molecule type" value="Genomic_DNA"/>
</dbReference>
<dbReference type="Proteomes" id="UP000011081">
    <property type="component" value="Unassembled WGS sequence"/>
</dbReference>
<protein>
    <submittedName>
        <fullName evidence="1">Uncharacterized protein</fullName>
    </submittedName>
</protein>
<dbReference type="RefSeq" id="XP_008075194.1">
    <property type="nucleotide sequence ID" value="XM_008077003.1"/>
</dbReference>
<dbReference type="OrthoDB" id="10269144at2759"/>
<dbReference type="GeneID" id="19880048"/>
<keyword evidence="2" id="KW-1185">Reference proteome</keyword>
<reference evidence="2" key="1">
    <citation type="submission" date="2011-03" db="EMBL/GenBank/DDBJ databases">
        <title>The genome sequence of Vavraia culicis strain floridensis.</title>
        <authorList>
            <consortium name="The Broad Institute Genome Sequencing Platform"/>
            <person name="Cuomo C."/>
            <person name="Becnel J."/>
            <person name="Sanscrainte N."/>
            <person name="Young S.K."/>
            <person name="Zeng Q."/>
            <person name="Gargeya S."/>
            <person name="Fitzgerald M."/>
            <person name="Haas B."/>
            <person name="Abouelleil A."/>
            <person name="Alvarado L."/>
            <person name="Arachchi H.M."/>
            <person name="Berlin A."/>
            <person name="Chapman S.B."/>
            <person name="Gearin G."/>
            <person name="Goldberg J."/>
            <person name="Griggs A."/>
            <person name="Gujja S."/>
            <person name="Hansen M."/>
            <person name="Heiman D."/>
            <person name="Howarth C."/>
            <person name="Larimer J."/>
            <person name="Lui A."/>
            <person name="MacDonald P.J.P."/>
            <person name="McCowen C."/>
            <person name="Montmayeur A."/>
            <person name="Murphy C."/>
            <person name="Neiman D."/>
            <person name="Pearson M."/>
            <person name="Priest M."/>
            <person name="Roberts A."/>
            <person name="Saif S."/>
            <person name="Shea T."/>
            <person name="Sisk P."/>
            <person name="Stolte C."/>
            <person name="Sykes S."/>
            <person name="Wortman J."/>
            <person name="Nusbaum C."/>
            <person name="Birren B."/>
        </authorList>
    </citation>
    <scope>NUCLEOTIDE SEQUENCE [LARGE SCALE GENOMIC DNA]</scope>
    <source>
        <strain evidence="2">floridensis</strain>
    </source>
</reference>
<organism evidence="1 2">
    <name type="scientific">Vavraia culicis (isolate floridensis)</name>
    <name type="common">Microsporidian parasite</name>
    <dbReference type="NCBI Taxonomy" id="948595"/>
    <lineage>
        <taxon>Eukaryota</taxon>
        <taxon>Fungi</taxon>
        <taxon>Fungi incertae sedis</taxon>
        <taxon>Microsporidia</taxon>
        <taxon>Pleistophoridae</taxon>
        <taxon>Vavraia</taxon>
    </lineage>
</organism>
<dbReference type="InParanoid" id="L2GRQ9"/>
<dbReference type="AlphaFoldDB" id="L2GRQ9"/>
<name>L2GRQ9_VAVCU</name>
<dbReference type="HOGENOM" id="CLU_2135422_0_0_1"/>
<accession>L2GRQ9</accession>